<name>A0ABY6C622_9ACTN</name>
<organism evidence="1 2">
    <name type="scientific">Streptomyces vinaceusdrappus</name>
    <dbReference type="NCBI Taxonomy" id="67376"/>
    <lineage>
        <taxon>Bacteria</taxon>
        <taxon>Bacillati</taxon>
        <taxon>Actinomycetota</taxon>
        <taxon>Actinomycetes</taxon>
        <taxon>Kitasatosporales</taxon>
        <taxon>Streptomycetaceae</taxon>
        <taxon>Streptomyces</taxon>
        <taxon>Streptomyces rochei group</taxon>
    </lineage>
</organism>
<gene>
    <name evidence="1" type="ORF">N6Q81_35065</name>
</gene>
<evidence type="ECO:0000313" key="2">
    <source>
        <dbReference type="Proteomes" id="UP001064390"/>
    </source>
</evidence>
<accession>A0ABY6C622</accession>
<proteinExistence type="predicted"/>
<dbReference type="RefSeq" id="WP_125538262.1">
    <property type="nucleotide sequence ID" value="NZ_CP104697.1"/>
</dbReference>
<reference evidence="1" key="1">
    <citation type="submission" date="2022-09" db="EMBL/GenBank/DDBJ databases">
        <title>Streptomyces vinaceusdrappus strain AC-40.</title>
        <authorList>
            <person name="Sedeek A.M."/>
            <person name="Salah I."/>
            <person name="Kamel H.L."/>
            <person name="Soltan M.A."/>
            <person name="Elsayed T.R."/>
        </authorList>
    </citation>
    <scope>NUCLEOTIDE SEQUENCE</scope>
    <source>
        <strain evidence="1">AC-40</strain>
    </source>
</reference>
<dbReference type="EMBL" id="CP104697">
    <property type="protein sequence ID" value="UXI82906.1"/>
    <property type="molecule type" value="Genomic_DNA"/>
</dbReference>
<dbReference type="Proteomes" id="UP001064390">
    <property type="component" value="Chromosome"/>
</dbReference>
<protein>
    <submittedName>
        <fullName evidence="1">Uncharacterized protein</fullName>
    </submittedName>
</protein>
<evidence type="ECO:0000313" key="1">
    <source>
        <dbReference type="EMBL" id="UXI82906.1"/>
    </source>
</evidence>
<sequence length="64" mass="6977">MKVYGWVRDTATDGRCATVTASSDGGPGWIDMVEACGSGVRENFDWFIPGTRSAQVILRIHDTD</sequence>
<keyword evidence="2" id="KW-1185">Reference proteome</keyword>